<sequence>MVHRARVIDILTNELKLLGPILNFINNFLKERLMQVRVINFLSNPRTINNGLPQGSVISVLLFLIAVNEVVKCISDPSHAHLFADDLPC</sequence>
<reference evidence="2" key="1">
    <citation type="submission" date="2021-04" db="EMBL/GenBank/DDBJ databases">
        <authorList>
            <person name="Chebbi M.A.C M."/>
        </authorList>
    </citation>
    <scope>NUCLEOTIDE SEQUENCE</scope>
</reference>
<comment type="caution">
    <text evidence="2">The sequence shown here is derived from an EMBL/GenBank/DDBJ whole genome shotgun (WGS) entry which is preliminary data.</text>
</comment>
<feature type="domain" description="Reverse transcriptase" evidence="1">
    <location>
        <begin position="1"/>
        <end position="89"/>
    </location>
</feature>
<dbReference type="Pfam" id="PF00078">
    <property type="entry name" value="RVT_1"/>
    <property type="match status" value="1"/>
</dbReference>
<dbReference type="InterPro" id="IPR000477">
    <property type="entry name" value="RT_dom"/>
</dbReference>
<dbReference type="PROSITE" id="PS50878">
    <property type="entry name" value="RT_POL"/>
    <property type="match status" value="1"/>
</dbReference>
<keyword evidence="3" id="KW-1185">Reference proteome</keyword>
<dbReference type="OrthoDB" id="7617354at2759"/>
<dbReference type="EMBL" id="CAJNRD030001122">
    <property type="protein sequence ID" value="CAG5100715.1"/>
    <property type="molecule type" value="Genomic_DNA"/>
</dbReference>
<accession>A0A8J2MNH8</accession>
<proteinExistence type="predicted"/>
<evidence type="ECO:0000313" key="2">
    <source>
        <dbReference type="EMBL" id="CAG5100715.1"/>
    </source>
</evidence>
<dbReference type="AlphaFoldDB" id="A0A8J2MNH8"/>
<evidence type="ECO:0000259" key="1">
    <source>
        <dbReference type="PROSITE" id="PS50878"/>
    </source>
</evidence>
<gene>
    <name evidence="2" type="ORF">HICCMSTLAB_LOCUS9788</name>
</gene>
<name>A0A8J2MNH8_COTCN</name>
<evidence type="ECO:0000313" key="3">
    <source>
        <dbReference type="Proteomes" id="UP000786811"/>
    </source>
</evidence>
<dbReference type="Proteomes" id="UP000786811">
    <property type="component" value="Unassembled WGS sequence"/>
</dbReference>
<protein>
    <recommendedName>
        <fullName evidence="1">Reverse transcriptase domain-containing protein</fullName>
    </recommendedName>
</protein>
<organism evidence="2 3">
    <name type="scientific">Cotesia congregata</name>
    <name type="common">Parasitoid wasp</name>
    <name type="synonym">Apanteles congregatus</name>
    <dbReference type="NCBI Taxonomy" id="51543"/>
    <lineage>
        <taxon>Eukaryota</taxon>
        <taxon>Metazoa</taxon>
        <taxon>Ecdysozoa</taxon>
        <taxon>Arthropoda</taxon>
        <taxon>Hexapoda</taxon>
        <taxon>Insecta</taxon>
        <taxon>Pterygota</taxon>
        <taxon>Neoptera</taxon>
        <taxon>Endopterygota</taxon>
        <taxon>Hymenoptera</taxon>
        <taxon>Apocrita</taxon>
        <taxon>Ichneumonoidea</taxon>
        <taxon>Braconidae</taxon>
        <taxon>Microgastrinae</taxon>
        <taxon>Cotesia</taxon>
    </lineage>
</organism>